<dbReference type="STRING" id="692275.N1QGG4"/>
<dbReference type="EMBL" id="KB456260">
    <property type="protein sequence ID" value="EMF16250.1"/>
    <property type="molecule type" value="Genomic_DNA"/>
</dbReference>
<dbReference type="Proteomes" id="UP000016931">
    <property type="component" value="Unassembled WGS sequence"/>
</dbReference>
<dbReference type="HOGENOM" id="CLU_052690_0_0_1"/>
<evidence type="ECO:0000313" key="2">
    <source>
        <dbReference type="Proteomes" id="UP000016931"/>
    </source>
</evidence>
<proteinExistence type="predicted"/>
<dbReference type="OMA" id="HEATHIH"/>
<dbReference type="GeneID" id="27906493"/>
<sequence length="322" mass="36015">MLPAVGNDVLSANPNFEALYRDLCVNKLNANATTKVDPKVQKERNAFDEELRAARSEATKRAIIKSYLDSLSYRSDQLPAELQELVAIIAAALQSQMPKEDAGLLREDIDKFQESVKPIAKEIWKTALDDLVTLARISAPEAHSDGDDLPARIQRQKDNIAVLEESLAATRLHLTHEATHIHALSRQALEKCIRTLEQVLHGSVSRSTKARAEYCQIVAEGMSKKLQVQRAQLLSQTKSPEWEAALQTHAAHVDREHMACKRRIREVEEQLEAYYQQTTSAATTTGTGMSSRGVSAAEYKQYSEIIREVSKMRADIAKVENR</sequence>
<dbReference type="eggNOG" id="ENOG502RV5R">
    <property type="taxonomic scope" value="Eukaryota"/>
</dbReference>
<reference evidence="1 2" key="1">
    <citation type="journal article" date="2012" name="PLoS Pathog.">
        <title>Diverse lifestyles and strategies of plant pathogenesis encoded in the genomes of eighteen Dothideomycetes fungi.</title>
        <authorList>
            <person name="Ohm R.A."/>
            <person name="Feau N."/>
            <person name="Henrissat B."/>
            <person name="Schoch C.L."/>
            <person name="Horwitz B.A."/>
            <person name="Barry K.W."/>
            <person name="Condon B.J."/>
            <person name="Copeland A.C."/>
            <person name="Dhillon B."/>
            <person name="Glaser F."/>
            <person name="Hesse C.N."/>
            <person name="Kosti I."/>
            <person name="LaButti K."/>
            <person name="Lindquist E.A."/>
            <person name="Lucas S."/>
            <person name="Salamov A.A."/>
            <person name="Bradshaw R.E."/>
            <person name="Ciuffetti L."/>
            <person name="Hamelin R.C."/>
            <person name="Kema G.H.J."/>
            <person name="Lawrence C."/>
            <person name="Scott J.A."/>
            <person name="Spatafora J.W."/>
            <person name="Turgeon B.G."/>
            <person name="de Wit P.J.G.M."/>
            <person name="Zhong S."/>
            <person name="Goodwin S.B."/>
            <person name="Grigoriev I.V."/>
        </authorList>
    </citation>
    <scope>NUCLEOTIDE SEQUENCE [LARGE SCALE GENOMIC DNA]</scope>
    <source>
        <strain evidence="1 2">SO2202</strain>
    </source>
</reference>
<dbReference type="AlphaFoldDB" id="N1QGG4"/>
<organism evidence="1 2">
    <name type="scientific">Sphaerulina musiva (strain SO2202)</name>
    <name type="common">Poplar stem canker fungus</name>
    <name type="synonym">Septoria musiva</name>
    <dbReference type="NCBI Taxonomy" id="692275"/>
    <lineage>
        <taxon>Eukaryota</taxon>
        <taxon>Fungi</taxon>
        <taxon>Dikarya</taxon>
        <taxon>Ascomycota</taxon>
        <taxon>Pezizomycotina</taxon>
        <taxon>Dothideomycetes</taxon>
        <taxon>Dothideomycetidae</taxon>
        <taxon>Mycosphaerellales</taxon>
        <taxon>Mycosphaerellaceae</taxon>
        <taxon>Sphaerulina</taxon>
    </lineage>
</organism>
<keyword evidence="2" id="KW-1185">Reference proteome</keyword>
<accession>N1QGG4</accession>
<evidence type="ECO:0000313" key="1">
    <source>
        <dbReference type="EMBL" id="EMF16250.1"/>
    </source>
</evidence>
<gene>
    <name evidence="1" type="ORF">SEPMUDRAFT_55371</name>
</gene>
<name>N1QGG4_SPHMS</name>
<dbReference type="OrthoDB" id="66964at2759"/>
<dbReference type="RefSeq" id="XP_016764371.1">
    <property type="nucleotide sequence ID" value="XM_016909356.1"/>
</dbReference>
<protein>
    <submittedName>
        <fullName evidence="1">Uncharacterized protein</fullName>
    </submittedName>
</protein>